<protein>
    <recommendedName>
        <fullName evidence="2">cyclic-guanylate-specific phosphodiesterase</fullName>
        <ecNumber evidence="2">3.1.4.52</ecNumber>
    </recommendedName>
</protein>
<dbReference type="InterPro" id="IPR050706">
    <property type="entry name" value="Cyclic-di-GMP_PDE-like"/>
</dbReference>
<feature type="transmembrane region" description="Helical" evidence="10">
    <location>
        <begin position="12"/>
        <end position="32"/>
    </location>
</feature>
<evidence type="ECO:0000256" key="4">
    <source>
        <dbReference type="ARBA" id="ARBA00022636"/>
    </source>
</evidence>
<keyword evidence="4" id="KW-0973">c-di-GMP</keyword>
<dbReference type="InterPro" id="IPR035919">
    <property type="entry name" value="EAL_sf"/>
</dbReference>
<keyword evidence="8 10" id="KW-0472">Membrane</keyword>
<evidence type="ECO:0000313" key="13">
    <source>
        <dbReference type="Proteomes" id="UP000217979"/>
    </source>
</evidence>
<evidence type="ECO:0000256" key="5">
    <source>
        <dbReference type="ARBA" id="ARBA00022692"/>
    </source>
</evidence>
<accession>A0A291E658</accession>
<comment type="catalytic activity">
    <reaction evidence="9">
        <text>3',3'-c-di-GMP + H2O = 5'-phosphoguanylyl(3'-&gt;5')guanosine + H(+)</text>
        <dbReference type="Rhea" id="RHEA:24902"/>
        <dbReference type="ChEBI" id="CHEBI:15377"/>
        <dbReference type="ChEBI" id="CHEBI:15378"/>
        <dbReference type="ChEBI" id="CHEBI:58754"/>
        <dbReference type="ChEBI" id="CHEBI:58805"/>
        <dbReference type="EC" id="3.1.4.52"/>
    </reaction>
</comment>
<keyword evidence="3" id="KW-1003">Cell membrane</keyword>
<evidence type="ECO:0000256" key="7">
    <source>
        <dbReference type="ARBA" id="ARBA00022989"/>
    </source>
</evidence>
<evidence type="ECO:0000313" key="12">
    <source>
        <dbReference type="EMBL" id="ATF95531.1"/>
    </source>
</evidence>
<dbReference type="GO" id="GO:0005886">
    <property type="term" value="C:plasma membrane"/>
    <property type="evidence" value="ECO:0007669"/>
    <property type="project" value="UniProtKB-SubCell"/>
</dbReference>
<evidence type="ECO:0000256" key="1">
    <source>
        <dbReference type="ARBA" id="ARBA00004651"/>
    </source>
</evidence>
<proteinExistence type="predicted"/>
<dbReference type="RefSeq" id="WP_096754232.1">
    <property type="nucleotide sequence ID" value="NZ_CP023526.1"/>
</dbReference>
<dbReference type="InterPro" id="IPR001633">
    <property type="entry name" value="EAL_dom"/>
</dbReference>
<evidence type="ECO:0000256" key="3">
    <source>
        <dbReference type="ARBA" id="ARBA00022475"/>
    </source>
</evidence>
<dbReference type="SMART" id="SM00052">
    <property type="entry name" value="EAL"/>
    <property type="match status" value="1"/>
</dbReference>
<feature type="transmembrane region" description="Helical" evidence="10">
    <location>
        <begin position="229"/>
        <end position="248"/>
    </location>
</feature>
<dbReference type="GO" id="GO:0071111">
    <property type="term" value="F:cyclic-guanylate-specific phosphodiesterase activity"/>
    <property type="evidence" value="ECO:0007669"/>
    <property type="project" value="UniProtKB-EC"/>
</dbReference>
<evidence type="ECO:0000259" key="11">
    <source>
        <dbReference type="PROSITE" id="PS50883"/>
    </source>
</evidence>
<dbReference type="Gene3D" id="3.20.20.450">
    <property type="entry name" value="EAL domain"/>
    <property type="match status" value="1"/>
</dbReference>
<evidence type="ECO:0000256" key="2">
    <source>
        <dbReference type="ARBA" id="ARBA00012282"/>
    </source>
</evidence>
<dbReference type="Proteomes" id="UP000217979">
    <property type="component" value="Plasmid unnamed"/>
</dbReference>
<dbReference type="PROSITE" id="PS50883">
    <property type="entry name" value="EAL"/>
    <property type="match status" value="1"/>
</dbReference>
<sequence length="512" mass="57548">MKNFRSHHLYRIALSILVLILCLAGATIFLYAQTAHWVRSQQNDNMDRAQHQLDSLLTHVDQSAQSMRALVGAACTSQTITELRRYLAITPNVGNIELAKSGAVYCSSLLGAVPPDTEKREEKRLYLSDTTMTLPGHPFVVFHVHEGAEGLYTSTDGYYIRNILESASELSPVVLLTEQGWMAQDGIIHSSLFPRQQNIQLHSAAYGYRLYSNISTTDIIAVSLRNSRITMMILAGLCVAIAIASYVWSGRPRTPEKLLAIAMKNHELHPYYQPIVKGEPPVPVGCEVLVRWLHKSNLIPPDQFIPLAEETGLIIPLTRQLIKDITNEFVMSYEPVDPFYISVNMSARHLQSEELEADLEYFLMRAGSNIRLVLEITEREIITGDDRVRIRIEQLKARGVKFALDDFGTGYSTLETLRHTPVELIKIDRLFTSGIGRNDLCEAIIGNVVDLAKRIGTGLIAEGVETEEQITFLRQQGDMAYQGYLFSKPLPGESFKKWLAQMSVRENDTGER</sequence>
<dbReference type="PANTHER" id="PTHR33121:SF80">
    <property type="entry name" value="CYCLIC DI-GMP PHOSPHODIESTERASE PDEL"/>
    <property type="match status" value="1"/>
</dbReference>
<organism evidence="12 13">
    <name type="scientific">Cedecea neteri</name>
    <dbReference type="NCBI Taxonomy" id="158822"/>
    <lineage>
        <taxon>Bacteria</taxon>
        <taxon>Pseudomonadati</taxon>
        <taxon>Pseudomonadota</taxon>
        <taxon>Gammaproteobacteria</taxon>
        <taxon>Enterobacterales</taxon>
        <taxon>Enterobacteriaceae</taxon>
        <taxon>Cedecea</taxon>
    </lineage>
</organism>
<keyword evidence="12" id="KW-0614">Plasmid</keyword>
<dbReference type="EC" id="3.1.4.52" evidence="2"/>
<dbReference type="Pfam" id="PF00563">
    <property type="entry name" value="EAL"/>
    <property type="match status" value="1"/>
</dbReference>
<feature type="domain" description="EAL" evidence="11">
    <location>
        <begin position="252"/>
        <end position="503"/>
    </location>
</feature>
<evidence type="ECO:0000256" key="9">
    <source>
        <dbReference type="ARBA" id="ARBA00034290"/>
    </source>
</evidence>
<geneLocation type="plasmid" evidence="12 13">
    <name>unnamed</name>
</geneLocation>
<dbReference type="CDD" id="cd01948">
    <property type="entry name" value="EAL"/>
    <property type="match status" value="1"/>
</dbReference>
<dbReference type="InterPro" id="IPR024744">
    <property type="entry name" value="CSS-motif_dom"/>
</dbReference>
<dbReference type="AlphaFoldDB" id="A0A291E658"/>
<keyword evidence="5 10" id="KW-0812">Transmembrane</keyword>
<gene>
    <name evidence="12" type="ORF">CO704_24860</name>
</gene>
<dbReference type="Pfam" id="PF12792">
    <property type="entry name" value="CSS-motif"/>
    <property type="match status" value="1"/>
</dbReference>
<dbReference type="EMBL" id="CP023526">
    <property type="protein sequence ID" value="ATF95531.1"/>
    <property type="molecule type" value="Genomic_DNA"/>
</dbReference>
<evidence type="ECO:0000256" key="10">
    <source>
        <dbReference type="SAM" id="Phobius"/>
    </source>
</evidence>
<dbReference type="PANTHER" id="PTHR33121">
    <property type="entry name" value="CYCLIC DI-GMP PHOSPHODIESTERASE PDEF"/>
    <property type="match status" value="1"/>
</dbReference>
<name>A0A291E658_9ENTR</name>
<evidence type="ECO:0000256" key="8">
    <source>
        <dbReference type="ARBA" id="ARBA00023136"/>
    </source>
</evidence>
<comment type="subcellular location">
    <subcellularLocation>
        <location evidence="1">Cell membrane</location>
        <topology evidence="1">Multi-pass membrane protein</topology>
    </subcellularLocation>
</comment>
<evidence type="ECO:0000256" key="6">
    <source>
        <dbReference type="ARBA" id="ARBA00022801"/>
    </source>
</evidence>
<dbReference type="SUPFAM" id="SSF141868">
    <property type="entry name" value="EAL domain-like"/>
    <property type="match status" value="1"/>
</dbReference>
<reference evidence="12 13" key="1">
    <citation type="submission" date="2017-09" db="EMBL/GenBank/DDBJ databases">
        <title>FDA dAtabase for Regulatory Grade micrObial Sequences (FDA-ARGOS): Supporting development and validation of Infectious Disease Dx tests.</title>
        <authorList>
            <person name="Minogue T."/>
            <person name="Wolcott M."/>
            <person name="Wasieloski L."/>
            <person name="Aguilar W."/>
            <person name="Moore D."/>
            <person name="Tallon L."/>
            <person name="Sadzewicz L."/>
            <person name="Ott S."/>
            <person name="Zhao X."/>
            <person name="Nagaraj S."/>
            <person name="Vavikolanu K."/>
            <person name="Aluvathingal J."/>
            <person name="Nadendla S."/>
            <person name="Sichtig H."/>
        </authorList>
    </citation>
    <scope>NUCLEOTIDE SEQUENCE [LARGE SCALE GENOMIC DNA]</scope>
    <source>
        <strain evidence="12 13">FDAARGOS_392</strain>
        <plasmid evidence="12 13">unnamed</plasmid>
    </source>
</reference>
<keyword evidence="6" id="KW-0378">Hydrolase</keyword>
<keyword evidence="7 10" id="KW-1133">Transmembrane helix</keyword>